<dbReference type="InterPro" id="IPR048328">
    <property type="entry name" value="Dyp_perox_C"/>
</dbReference>
<keyword evidence="5" id="KW-0732">Signal</keyword>
<comment type="cofactor">
    <cofactor evidence="1">
        <name>heme b</name>
        <dbReference type="ChEBI" id="CHEBI:60344"/>
    </cofactor>
</comment>
<evidence type="ECO:0000256" key="7">
    <source>
        <dbReference type="ARBA" id="ARBA00023004"/>
    </source>
</evidence>
<comment type="caution">
    <text evidence="11">The sequence shown here is derived from an EMBL/GenBank/DDBJ whole genome shotgun (WGS) entry which is preliminary data.</text>
</comment>
<dbReference type="SUPFAM" id="SSF54909">
    <property type="entry name" value="Dimeric alpha+beta barrel"/>
    <property type="match status" value="1"/>
</dbReference>
<feature type="domain" description="DyP dimeric alpha+beta barrel" evidence="10">
    <location>
        <begin position="6"/>
        <end position="166"/>
    </location>
</feature>
<feature type="domain" description="Dyp-type peroxidase C-terminal" evidence="9">
    <location>
        <begin position="275"/>
        <end position="356"/>
    </location>
</feature>
<evidence type="ECO:0000259" key="9">
    <source>
        <dbReference type="Pfam" id="PF20628"/>
    </source>
</evidence>
<dbReference type="GO" id="GO:0004601">
    <property type="term" value="F:peroxidase activity"/>
    <property type="evidence" value="ECO:0007669"/>
    <property type="project" value="UniProtKB-KW"/>
</dbReference>
<evidence type="ECO:0000313" key="11">
    <source>
        <dbReference type="EMBL" id="CAG8213293.1"/>
    </source>
</evidence>
<evidence type="ECO:0000256" key="4">
    <source>
        <dbReference type="ARBA" id="ARBA00022723"/>
    </source>
</evidence>
<dbReference type="EMBL" id="CAJVNV010000477">
    <property type="protein sequence ID" value="CAG8213293.1"/>
    <property type="molecule type" value="Genomic_DNA"/>
</dbReference>
<dbReference type="OrthoDB" id="17458at2759"/>
<evidence type="ECO:0000256" key="5">
    <source>
        <dbReference type="ARBA" id="ARBA00022729"/>
    </source>
</evidence>
<reference evidence="11" key="1">
    <citation type="submission" date="2021-07" db="EMBL/GenBank/DDBJ databases">
        <authorList>
            <person name="Branca A.L. A."/>
        </authorList>
    </citation>
    <scope>NUCLEOTIDE SEQUENCE</scope>
</reference>
<sequence length="435" mass="49159">MLDPKNIQGDIWPRLPEKAERFVFFRITNEQEFKKGLPMMADFLTTAYAASENRNDIYRKKADGTQGYHSFSFDQYVILGYWPGPAEKFNDDVFNGGQFKDMNTPSAGETAEDHQGLDPQQDWVPEFKPSGGGINGVLIVAALDRWTVLASLLSKDLTIFRNSIGKGITPIDPGVIIIGNEGDKSMPEWAKDGSFMVFRIYQQLVPEFYHSLLKILIEYDTRGAPMELCPEENPNNGLSQDKDPEKNKVLVEMKLGQQGLDRLKTVHVPLCLSYHMRKTGPRDDYPNYTKHVIMRRGIPYGPECSADKRTRGYTEHDRGLLFVSYQSSIDNGFRTQQKRWANTPDGLADMAKHSGGISQGIDPIIRSNPPQIQFPETVYGKTAPQIYDKTVDLARLCIPYGGEYFFSPLISALKSYLPSVLVDEYDFGLIYFDSS</sequence>
<dbReference type="GO" id="GO:0020037">
    <property type="term" value="F:heme binding"/>
    <property type="evidence" value="ECO:0007669"/>
    <property type="project" value="InterPro"/>
</dbReference>
<evidence type="ECO:0008006" key="13">
    <source>
        <dbReference type="Google" id="ProtNLM"/>
    </source>
</evidence>
<dbReference type="InterPro" id="IPR011008">
    <property type="entry name" value="Dimeric_a/b-barrel"/>
</dbReference>
<keyword evidence="4" id="KW-0479">Metal-binding</keyword>
<dbReference type="AlphaFoldDB" id="A0A9W4I410"/>
<dbReference type="Proteomes" id="UP001153461">
    <property type="component" value="Unassembled WGS sequence"/>
</dbReference>
<dbReference type="PANTHER" id="PTHR30521">
    <property type="entry name" value="DEFERROCHELATASE/PEROXIDASE"/>
    <property type="match status" value="1"/>
</dbReference>
<evidence type="ECO:0000256" key="2">
    <source>
        <dbReference type="ARBA" id="ARBA00022559"/>
    </source>
</evidence>
<evidence type="ECO:0000259" key="10">
    <source>
        <dbReference type="Pfam" id="PF21105"/>
    </source>
</evidence>
<comment type="similarity">
    <text evidence="8">Belongs to the DyP-type peroxidase family.</text>
</comment>
<dbReference type="Pfam" id="PF20628">
    <property type="entry name" value="Dyp_perox_C"/>
    <property type="match status" value="1"/>
</dbReference>
<dbReference type="GO" id="GO:0046872">
    <property type="term" value="F:metal ion binding"/>
    <property type="evidence" value="ECO:0007669"/>
    <property type="project" value="UniProtKB-KW"/>
</dbReference>
<dbReference type="PROSITE" id="PS51404">
    <property type="entry name" value="DYP_PEROXIDASE"/>
    <property type="match status" value="1"/>
</dbReference>
<evidence type="ECO:0000256" key="6">
    <source>
        <dbReference type="ARBA" id="ARBA00023002"/>
    </source>
</evidence>
<keyword evidence="3" id="KW-0349">Heme</keyword>
<dbReference type="InterPro" id="IPR006314">
    <property type="entry name" value="Dyp_peroxidase"/>
</dbReference>
<keyword evidence="6" id="KW-0560">Oxidoreductase</keyword>
<keyword evidence="2" id="KW-0575">Peroxidase</keyword>
<evidence type="ECO:0000256" key="1">
    <source>
        <dbReference type="ARBA" id="ARBA00001970"/>
    </source>
</evidence>
<dbReference type="InterPro" id="IPR049509">
    <property type="entry name" value="DyP_N"/>
</dbReference>
<dbReference type="GO" id="GO:0005829">
    <property type="term" value="C:cytosol"/>
    <property type="evidence" value="ECO:0007669"/>
    <property type="project" value="TreeGrafter"/>
</dbReference>
<name>A0A9W4I410_PENNA</name>
<keyword evidence="7" id="KW-0408">Iron</keyword>
<organism evidence="11 12">
    <name type="scientific">Penicillium nalgiovense</name>
    <dbReference type="NCBI Taxonomy" id="60175"/>
    <lineage>
        <taxon>Eukaryota</taxon>
        <taxon>Fungi</taxon>
        <taxon>Dikarya</taxon>
        <taxon>Ascomycota</taxon>
        <taxon>Pezizomycotina</taxon>
        <taxon>Eurotiomycetes</taxon>
        <taxon>Eurotiomycetidae</taxon>
        <taxon>Eurotiales</taxon>
        <taxon>Aspergillaceae</taxon>
        <taxon>Penicillium</taxon>
    </lineage>
</organism>
<accession>A0A9W4I410</accession>
<dbReference type="PANTHER" id="PTHR30521:SF4">
    <property type="entry name" value="DEFERROCHELATASE"/>
    <property type="match status" value="1"/>
</dbReference>
<protein>
    <recommendedName>
        <fullName evidence="13">Dyp-type peroxidase</fullName>
    </recommendedName>
</protein>
<evidence type="ECO:0000256" key="8">
    <source>
        <dbReference type="ARBA" id="ARBA00025737"/>
    </source>
</evidence>
<gene>
    <name evidence="11" type="ORF">PNAL_LOCUS7841</name>
</gene>
<proteinExistence type="inferred from homology"/>
<dbReference type="Pfam" id="PF21105">
    <property type="entry name" value="DyP_N"/>
    <property type="match status" value="1"/>
</dbReference>
<evidence type="ECO:0000256" key="3">
    <source>
        <dbReference type="ARBA" id="ARBA00022617"/>
    </source>
</evidence>
<evidence type="ECO:0000313" key="12">
    <source>
        <dbReference type="Proteomes" id="UP001153461"/>
    </source>
</evidence>